<dbReference type="RefSeq" id="WP_053416831.1">
    <property type="nucleotide sequence ID" value="NZ_LILB01000005.1"/>
</dbReference>
<proteinExistence type="predicted"/>
<evidence type="ECO:0000313" key="2">
    <source>
        <dbReference type="Proteomes" id="UP000036867"/>
    </source>
</evidence>
<reference evidence="2" key="1">
    <citation type="submission" date="2015-08" db="EMBL/GenBank/DDBJ databases">
        <title>Fjat-10028 dsm 16317.</title>
        <authorList>
            <person name="Liu B."/>
            <person name="Wang J."/>
            <person name="Zhu Y."/>
            <person name="Liu G."/>
            <person name="Chen Q."/>
            <person name="Chen Z."/>
            <person name="Lan J."/>
            <person name="Che J."/>
            <person name="Ge C."/>
            <person name="Shi H."/>
            <person name="Pan Z."/>
            <person name="Liu X."/>
        </authorList>
    </citation>
    <scope>NUCLEOTIDE SEQUENCE [LARGE SCALE GENOMIC DNA]</scope>
    <source>
        <strain evidence="2">DSM 16317</strain>
    </source>
</reference>
<evidence type="ECO:0008006" key="3">
    <source>
        <dbReference type="Google" id="ProtNLM"/>
    </source>
</evidence>
<gene>
    <name evidence="1" type="ORF">AMD00_09390</name>
</gene>
<evidence type="ECO:0000313" key="1">
    <source>
        <dbReference type="EMBL" id="KOO48651.1"/>
    </source>
</evidence>
<dbReference type="Proteomes" id="UP000036867">
    <property type="component" value="Unassembled WGS sequence"/>
</dbReference>
<name>A0A0M0LC90_9BACL</name>
<protein>
    <recommendedName>
        <fullName evidence="3">Peptidase C39-like domain-containing protein</fullName>
    </recommendedName>
</protein>
<comment type="caution">
    <text evidence="1">The sequence shown here is derived from an EMBL/GenBank/DDBJ whole genome shotgun (WGS) entry which is preliminary data.</text>
</comment>
<organism evidence="1 2">
    <name type="scientific">Viridibacillus arvi</name>
    <dbReference type="NCBI Taxonomy" id="263475"/>
    <lineage>
        <taxon>Bacteria</taxon>
        <taxon>Bacillati</taxon>
        <taxon>Bacillota</taxon>
        <taxon>Bacilli</taxon>
        <taxon>Bacillales</taxon>
        <taxon>Caryophanaceae</taxon>
        <taxon>Viridibacillus</taxon>
    </lineage>
</organism>
<dbReference type="OrthoDB" id="2968948at2"/>
<accession>A0A0M0LC90</accession>
<dbReference type="GeneID" id="301136318"/>
<dbReference type="EMBL" id="LILB01000005">
    <property type="protein sequence ID" value="KOO48651.1"/>
    <property type="molecule type" value="Genomic_DNA"/>
</dbReference>
<keyword evidence="2" id="KW-1185">Reference proteome</keyword>
<dbReference type="AlphaFoldDB" id="A0A0M0LC90"/>
<sequence>MIENQNLNKDNQHRFNLFNNELEGDSENEGLDESYESEKIMEEFAEYDKLISEAKDAELEEFLENYNDELPVGSISTRAAISGITHLKQPYSHWCGPTNVVQAMSFHASKQGAKFDAKDWLNKMGILMHYSAKSGSTTSDFMKIQLNNFRNVYNFSSTPYITGTIKEFGNDAANKVVTRLDGVLKKKSNAPIVLVHQYYLDGYKNVNPNINSGHYLTVGSVKKVADKHQAYLYDTNGKHFTKWWEPIGTGKGKKGTLTKAMYEKNLSSPNPVFIY</sequence>